<dbReference type="InterPro" id="IPR051175">
    <property type="entry name" value="CLK_kinases"/>
</dbReference>
<dbReference type="GO" id="GO:0005634">
    <property type="term" value="C:nucleus"/>
    <property type="evidence" value="ECO:0007669"/>
    <property type="project" value="TreeGrafter"/>
</dbReference>
<dbReference type="Proteomes" id="UP000692954">
    <property type="component" value="Unassembled WGS sequence"/>
</dbReference>
<comment type="caution">
    <text evidence="7">The sequence shown here is derived from an EMBL/GenBank/DDBJ whole genome shotgun (WGS) entry which is preliminary data.</text>
</comment>
<keyword evidence="8" id="KW-1185">Reference proteome</keyword>
<keyword evidence="4" id="KW-0418">Kinase</keyword>
<dbReference type="InterPro" id="IPR000719">
    <property type="entry name" value="Prot_kinase_dom"/>
</dbReference>
<dbReference type="PANTHER" id="PTHR45646:SF11">
    <property type="entry name" value="SERINE_THREONINE-PROTEIN KINASE DOA"/>
    <property type="match status" value="1"/>
</dbReference>
<dbReference type="GO" id="GO:0004674">
    <property type="term" value="F:protein serine/threonine kinase activity"/>
    <property type="evidence" value="ECO:0007669"/>
    <property type="project" value="UniProtKB-KW"/>
</dbReference>
<dbReference type="PROSITE" id="PS50011">
    <property type="entry name" value="PROTEIN_KINASE_DOM"/>
    <property type="match status" value="1"/>
</dbReference>
<evidence type="ECO:0000313" key="8">
    <source>
        <dbReference type="Proteomes" id="UP000692954"/>
    </source>
</evidence>
<evidence type="ECO:0000259" key="6">
    <source>
        <dbReference type="PROSITE" id="PS50011"/>
    </source>
</evidence>
<dbReference type="PANTHER" id="PTHR45646">
    <property type="entry name" value="SERINE/THREONINE-PROTEIN KINASE DOA-RELATED"/>
    <property type="match status" value="1"/>
</dbReference>
<evidence type="ECO:0000313" key="7">
    <source>
        <dbReference type="EMBL" id="CAD8104245.1"/>
    </source>
</evidence>
<accession>A0A8S1PLW9</accession>
<keyword evidence="5" id="KW-0067">ATP-binding</keyword>
<evidence type="ECO:0000256" key="2">
    <source>
        <dbReference type="ARBA" id="ARBA00022679"/>
    </source>
</evidence>
<evidence type="ECO:0000256" key="5">
    <source>
        <dbReference type="ARBA" id="ARBA00022840"/>
    </source>
</evidence>
<sequence>MVFERLGKSLYDIVKQNNYFGFSMKYMQFFAKQIIIFVAFFHQNQITHTDPKPENILTTNCVINLFPSKEDKFGFLKEKFLKSLILEMLPLIMNTIILSQTQDNIVLLKLLWVIQNGMRVVIFDVQLLSYLNFLAQFSIYYYINHIDY</sequence>
<dbReference type="AlphaFoldDB" id="A0A8S1PLW9"/>
<dbReference type="OrthoDB" id="283111at2759"/>
<keyword evidence="3" id="KW-0547">Nucleotide-binding</keyword>
<reference evidence="7" key="1">
    <citation type="submission" date="2021-01" db="EMBL/GenBank/DDBJ databases">
        <authorList>
            <consortium name="Genoscope - CEA"/>
            <person name="William W."/>
        </authorList>
    </citation>
    <scope>NUCLEOTIDE SEQUENCE</scope>
</reference>
<evidence type="ECO:0000256" key="1">
    <source>
        <dbReference type="ARBA" id="ARBA00022527"/>
    </source>
</evidence>
<evidence type="ECO:0000256" key="3">
    <source>
        <dbReference type="ARBA" id="ARBA00022741"/>
    </source>
</evidence>
<protein>
    <recommendedName>
        <fullName evidence="6">Protein kinase domain-containing protein</fullName>
    </recommendedName>
</protein>
<keyword evidence="2" id="KW-0808">Transferase</keyword>
<keyword evidence="1" id="KW-0723">Serine/threonine-protein kinase</keyword>
<proteinExistence type="predicted"/>
<name>A0A8S1PLW9_9CILI</name>
<gene>
    <name evidence="7" type="ORF">PSON_ATCC_30995.1.T0820006</name>
</gene>
<evidence type="ECO:0000256" key="4">
    <source>
        <dbReference type="ARBA" id="ARBA00022777"/>
    </source>
</evidence>
<feature type="domain" description="Protein kinase" evidence="6">
    <location>
        <begin position="1"/>
        <end position="148"/>
    </location>
</feature>
<dbReference type="EMBL" id="CAJJDN010000082">
    <property type="protein sequence ID" value="CAD8104245.1"/>
    <property type="molecule type" value="Genomic_DNA"/>
</dbReference>
<organism evidence="7 8">
    <name type="scientific">Paramecium sonneborni</name>
    <dbReference type="NCBI Taxonomy" id="65129"/>
    <lineage>
        <taxon>Eukaryota</taxon>
        <taxon>Sar</taxon>
        <taxon>Alveolata</taxon>
        <taxon>Ciliophora</taxon>
        <taxon>Intramacronucleata</taxon>
        <taxon>Oligohymenophorea</taxon>
        <taxon>Peniculida</taxon>
        <taxon>Parameciidae</taxon>
        <taxon>Paramecium</taxon>
    </lineage>
</organism>
<dbReference type="GO" id="GO:0005524">
    <property type="term" value="F:ATP binding"/>
    <property type="evidence" value="ECO:0007669"/>
    <property type="project" value="UniProtKB-KW"/>
</dbReference>